<reference evidence="5" key="1">
    <citation type="journal article" date="2019" name="Int. J. Syst. Evol. Microbiol.">
        <title>The Global Catalogue of Microorganisms (GCM) 10K type strain sequencing project: providing services to taxonomists for standard genome sequencing and annotation.</title>
        <authorList>
            <consortium name="The Broad Institute Genomics Platform"/>
            <consortium name="The Broad Institute Genome Sequencing Center for Infectious Disease"/>
            <person name="Wu L."/>
            <person name="Ma J."/>
        </authorList>
    </citation>
    <scope>NUCLEOTIDE SEQUENCE [LARGE SCALE GENOMIC DNA]</scope>
    <source>
        <strain evidence="5">JCM 17316</strain>
    </source>
</reference>
<sequence>MATRGRLSVAGMDISSRSVFMVGGTSGIGLELARRFRAAGSTVVVGGRNTKVLAQLAAEGLGAVEIDVTDADSVARARDDVLKQRPDLDTVVTMAGITAPEDLRDPAHFATAQNIIGVNLLGTIRVIDAFTPHLLARGAGAIITVSSGIAFLPFPLMPTYGASKAAVHAYSEALRAQLAGTGVEVAELVPPAVATSLGSGNPNALPVDAYGAEVMELLAQDPTPREILVKGVLRHRWAERDRTYDDLVAQRSRALATLPGRTQD</sequence>
<dbReference type="PRINTS" id="PR00081">
    <property type="entry name" value="GDHRDH"/>
</dbReference>
<evidence type="ECO:0000256" key="3">
    <source>
        <dbReference type="RuleBase" id="RU000363"/>
    </source>
</evidence>
<keyword evidence="2" id="KW-0560">Oxidoreductase</keyword>
<evidence type="ECO:0000313" key="5">
    <source>
        <dbReference type="Proteomes" id="UP001500266"/>
    </source>
</evidence>
<name>A0ABP7YZM5_9ACTN</name>
<dbReference type="Gene3D" id="3.40.50.720">
    <property type="entry name" value="NAD(P)-binding Rossmann-like Domain"/>
    <property type="match status" value="1"/>
</dbReference>
<dbReference type="InterPro" id="IPR020904">
    <property type="entry name" value="Sc_DH/Rdtase_CS"/>
</dbReference>
<dbReference type="InterPro" id="IPR036291">
    <property type="entry name" value="NAD(P)-bd_dom_sf"/>
</dbReference>
<dbReference type="InterPro" id="IPR002347">
    <property type="entry name" value="SDR_fam"/>
</dbReference>
<evidence type="ECO:0000256" key="1">
    <source>
        <dbReference type="ARBA" id="ARBA00006484"/>
    </source>
</evidence>
<dbReference type="PROSITE" id="PS00061">
    <property type="entry name" value="ADH_SHORT"/>
    <property type="match status" value="1"/>
</dbReference>
<dbReference type="Proteomes" id="UP001500266">
    <property type="component" value="Unassembled WGS sequence"/>
</dbReference>
<dbReference type="Pfam" id="PF00106">
    <property type="entry name" value="adh_short"/>
    <property type="match status" value="1"/>
</dbReference>
<evidence type="ECO:0000313" key="4">
    <source>
        <dbReference type="EMBL" id="GAA4144370.1"/>
    </source>
</evidence>
<proteinExistence type="inferred from homology"/>
<comment type="similarity">
    <text evidence="1 3">Belongs to the short-chain dehydrogenases/reductases (SDR) family.</text>
</comment>
<gene>
    <name evidence="4" type="ORF">GCM10022416_35020</name>
</gene>
<comment type="caution">
    <text evidence="4">The sequence shown here is derived from an EMBL/GenBank/DDBJ whole genome shotgun (WGS) entry which is preliminary data.</text>
</comment>
<evidence type="ECO:0000256" key="2">
    <source>
        <dbReference type="ARBA" id="ARBA00023002"/>
    </source>
</evidence>
<dbReference type="PANTHER" id="PTHR44169:SF6">
    <property type="entry name" value="NADPH-DEPENDENT 1-ACYLDIHYDROXYACETONE PHOSPHATE REDUCTASE"/>
    <property type="match status" value="1"/>
</dbReference>
<dbReference type="EMBL" id="BAABDO010000051">
    <property type="protein sequence ID" value="GAA4144370.1"/>
    <property type="molecule type" value="Genomic_DNA"/>
</dbReference>
<accession>A0ABP7YZM5</accession>
<keyword evidence="5" id="KW-1185">Reference proteome</keyword>
<dbReference type="SUPFAM" id="SSF51735">
    <property type="entry name" value="NAD(P)-binding Rossmann-fold domains"/>
    <property type="match status" value="1"/>
</dbReference>
<organism evidence="4 5">
    <name type="scientific">Actinomadura keratinilytica</name>
    <dbReference type="NCBI Taxonomy" id="547461"/>
    <lineage>
        <taxon>Bacteria</taxon>
        <taxon>Bacillati</taxon>
        <taxon>Actinomycetota</taxon>
        <taxon>Actinomycetes</taxon>
        <taxon>Streptosporangiales</taxon>
        <taxon>Thermomonosporaceae</taxon>
        <taxon>Actinomadura</taxon>
    </lineage>
</organism>
<protein>
    <submittedName>
        <fullName evidence="4">SDR family NAD(P)-dependent oxidoreductase</fullName>
    </submittedName>
</protein>
<dbReference type="PRINTS" id="PR00080">
    <property type="entry name" value="SDRFAMILY"/>
</dbReference>
<dbReference type="PANTHER" id="PTHR44169">
    <property type="entry name" value="NADPH-DEPENDENT 1-ACYLDIHYDROXYACETONE PHOSPHATE REDUCTASE"/>
    <property type="match status" value="1"/>
</dbReference>